<sequence>MASPNLPQISQSPSYSELAPAQRTELRYGGINALITACNSNDRFKLLEDNDVPRSNLDNPIHPAFGALSLDGSGNYTQAMRLASHLLTHNSLLKFFVPLLYGRQLTTHVDGLERKYLSDPLANVSDERQQEYLDGVRKALHCLGHSTRIDFVSPVHRVYARTMRSGVQPTHISTCCSRFQKQWTPRIEIADYFKTYYETEYGNATRCAQFRHDFLFATTLVHEIIHAFGVLRRGNLNEPYIRADDPNTEWGWAWENFMFGCIINPQQRSKPGTHLLMRKIWADDQAAEAAGGKEYYDVSMSWIAQWFREETWNIVAERGPAAIPPPTAHFKIQSSTRLGSWIISSDLDDVKNDLLALHNQWKARDTTPLSDLMNTTRESSPMVSPPPSAVNSRVPRLIWRFQTTERLQRSNVKIPLREPPRLTTCTGCGQFLSNMRQKANSTTQQRTQDPEEIVTTEEAMAECSWVCLCRLPCHTATRSRASTLSPSNTSSKRLRDSENETNRSSKRTRNSKTSDRIDPTRSAD</sequence>
<dbReference type="Proteomes" id="UP000799423">
    <property type="component" value="Unassembled WGS sequence"/>
</dbReference>
<evidence type="ECO:0000313" key="2">
    <source>
        <dbReference type="EMBL" id="KAF2854925.1"/>
    </source>
</evidence>
<accession>A0A6A7BKD5</accession>
<name>A0A6A7BKD5_9PLEO</name>
<dbReference type="EMBL" id="MU006291">
    <property type="protein sequence ID" value="KAF2854925.1"/>
    <property type="molecule type" value="Genomic_DNA"/>
</dbReference>
<feature type="compositionally biased region" description="Polar residues" evidence="1">
    <location>
        <begin position="478"/>
        <end position="491"/>
    </location>
</feature>
<reference evidence="2" key="1">
    <citation type="submission" date="2020-01" db="EMBL/GenBank/DDBJ databases">
        <authorList>
            <consortium name="DOE Joint Genome Institute"/>
            <person name="Haridas S."/>
            <person name="Albert R."/>
            <person name="Binder M."/>
            <person name="Bloem J."/>
            <person name="Labutti K."/>
            <person name="Salamov A."/>
            <person name="Andreopoulos B."/>
            <person name="Baker S.E."/>
            <person name="Barry K."/>
            <person name="Bills G."/>
            <person name="Bluhm B.H."/>
            <person name="Cannon C."/>
            <person name="Castanera R."/>
            <person name="Culley D.E."/>
            <person name="Daum C."/>
            <person name="Ezra D."/>
            <person name="Gonzalez J.B."/>
            <person name="Henrissat B."/>
            <person name="Kuo A."/>
            <person name="Liang C."/>
            <person name="Lipzen A."/>
            <person name="Lutzoni F."/>
            <person name="Magnuson J."/>
            <person name="Mondo S."/>
            <person name="Nolan M."/>
            <person name="Ohm R."/>
            <person name="Pangilinan J."/>
            <person name="Park H.-J."/>
            <person name="Ramirez L."/>
            <person name="Alfaro M."/>
            <person name="Sun H."/>
            <person name="Tritt A."/>
            <person name="Yoshinaga Y."/>
            <person name="Zwiers L.-H."/>
            <person name="Turgeon B.G."/>
            <person name="Goodwin S.B."/>
            <person name="Spatafora J.W."/>
            <person name="Crous P.W."/>
            <person name="Grigoriev I.V."/>
        </authorList>
    </citation>
    <scope>NUCLEOTIDE SEQUENCE</scope>
    <source>
        <strain evidence="2">IPT5</strain>
    </source>
</reference>
<organism evidence="2 3">
    <name type="scientific">Plenodomus tracheiphilus IPT5</name>
    <dbReference type="NCBI Taxonomy" id="1408161"/>
    <lineage>
        <taxon>Eukaryota</taxon>
        <taxon>Fungi</taxon>
        <taxon>Dikarya</taxon>
        <taxon>Ascomycota</taxon>
        <taxon>Pezizomycotina</taxon>
        <taxon>Dothideomycetes</taxon>
        <taxon>Pleosporomycetidae</taxon>
        <taxon>Pleosporales</taxon>
        <taxon>Pleosporineae</taxon>
        <taxon>Leptosphaeriaceae</taxon>
        <taxon>Plenodomus</taxon>
    </lineage>
</organism>
<dbReference type="AlphaFoldDB" id="A0A6A7BKD5"/>
<keyword evidence="3" id="KW-1185">Reference proteome</keyword>
<feature type="compositionally biased region" description="Basic and acidic residues" evidence="1">
    <location>
        <begin position="493"/>
        <end position="503"/>
    </location>
</feature>
<gene>
    <name evidence="2" type="ORF">T440DRAFT_538816</name>
</gene>
<feature type="compositionally biased region" description="Basic and acidic residues" evidence="1">
    <location>
        <begin position="512"/>
        <end position="524"/>
    </location>
</feature>
<evidence type="ECO:0000256" key="1">
    <source>
        <dbReference type="SAM" id="MobiDB-lite"/>
    </source>
</evidence>
<evidence type="ECO:0000313" key="3">
    <source>
        <dbReference type="Proteomes" id="UP000799423"/>
    </source>
</evidence>
<dbReference type="OrthoDB" id="10254945at2759"/>
<protein>
    <submittedName>
        <fullName evidence="2">Uncharacterized protein</fullName>
    </submittedName>
</protein>
<proteinExistence type="predicted"/>
<feature type="region of interest" description="Disordered" evidence="1">
    <location>
        <begin position="478"/>
        <end position="524"/>
    </location>
</feature>